<organism evidence="3 4">
    <name type="scientific">Rubneribacter badeniensis</name>
    <dbReference type="NCBI Taxonomy" id="2070688"/>
    <lineage>
        <taxon>Bacteria</taxon>
        <taxon>Bacillati</taxon>
        <taxon>Actinomycetota</taxon>
        <taxon>Coriobacteriia</taxon>
        <taxon>Eggerthellales</taxon>
        <taxon>Eggerthellaceae</taxon>
        <taxon>Rubneribacter</taxon>
    </lineage>
</organism>
<keyword evidence="2" id="KW-1133">Transmembrane helix</keyword>
<keyword evidence="2" id="KW-0472">Membrane</keyword>
<keyword evidence="4" id="KW-1185">Reference proteome</keyword>
<evidence type="ECO:0000313" key="4">
    <source>
        <dbReference type="Proteomes" id="UP000236488"/>
    </source>
</evidence>
<evidence type="ECO:0000256" key="2">
    <source>
        <dbReference type="SAM" id="Phobius"/>
    </source>
</evidence>
<sequence length="460" mass="49167">MRKKGDKLAHAAHIKRHTAGTSNEISFSVLDAARNALDEKGRAGRDARLHRFGGISLFTLSARRKKPAGTPTKEQGLPLSTGDFVSVEPPKSQVPQIAYPSETPSAAPSASSSFEGPTATRPKLSEEAFEKPIAQPAEKPPLSSEEEVARRKARRRLSKLVAVAAIALITGAVAVAGGGYLYHDYQQYQDGIKSLNDTLKLVAETDEAIKGLDDFVADPFAAGSRAACKDLKSSLPEIEEKLAQADERARALSVSLRESQGKEAAHQAVATISARNTLVDQGYQIIDAADRAYDAIDQARKAWDVLLSADALARESSELVKDTTPENVQASMAKANESLEAFEEAEASFAESSSLYPAADFAAFSDYIAKRKEALGHALASDEAILAKDKDAATEHNDAYNAADAEAAERAKGLPDDPSSPVVDAFEAEAEEFEKAYSTARLQAGAADAFIRDYLGTEIK</sequence>
<feature type="region of interest" description="Disordered" evidence="1">
    <location>
        <begin position="63"/>
        <end position="122"/>
    </location>
</feature>
<protein>
    <submittedName>
        <fullName evidence="3">Uncharacterized protein</fullName>
    </submittedName>
</protein>
<reference evidence="3 4" key="1">
    <citation type="journal article" date="2018" name="Int. J. Syst. Evol. Microbiol.">
        <title>Rubneribacter badeniensis gen. nov., sp. nov. and Enteroscipio rubneri gen. nov., sp. nov., new members of the Eggerthellaceae isolated from human faeces.</title>
        <authorList>
            <person name="Danylec N."/>
            <person name="Gobl A."/>
            <person name="Stoll D.A."/>
            <person name="Hetzer B."/>
            <person name="Kulling S.E."/>
            <person name="Huch M."/>
        </authorList>
    </citation>
    <scope>NUCLEOTIDE SEQUENCE [LARGE SCALE GENOMIC DNA]</scope>
    <source>
        <strain evidence="3 4">ResAG-85</strain>
    </source>
</reference>
<dbReference type="EMBL" id="PPEL01000071">
    <property type="protein sequence ID" value="PNV64742.1"/>
    <property type="molecule type" value="Genomic_DNA"/>
</dbReference>
<dbReference type="AlphaFoldDB" id="A0A2K2U3B5"/>
<dbReference type="Proteomes" id="UP000236488">
    <property type="component" value="Unassembled WGS sequence"/>
</dbReference>
<accession>A0A2K2U3B5</accession>
<feature type="transmembrane region" description="Helical" evidence="2">
    <location>
        <begin position="160"/>
        <end position="182"/>
    </location>
</feature>
<feature type="compositionally biased region" description="Low complexity" evidence="1">
    <location>
        <begin position="100"/>
        <end position="113"/>
    </location>
</feature>
<proteinExistence type="predicted"/>
<keyword evidence="2" id="KW-0812">Transmembrane</keyword>
<comment type="caution">
    <text evidence="3">The sequence shown here is derived from an EMBL/GenBank/DDBJ whole genome shotgun (WGS) entry which is preliminary data.</text>
</comment>
<gene>
    <name evidence="3" type="ORF">C2L80_10395</name>
</gene>
<evidence type="ECO:0000313" key="3">
    <source>
        <dbReference type="EMBL" id="PNV64742.1"/>
    </source>
</evidence>
<name>A0A2K2U3B5_9ACTN</name>
<dbReference type="RefSeq" id="WP_103263163.1">
    <property type="nucleotide sequence ID" value="NZ_PPEL01000071.1"/>
</dbReference>
<evidence type="ECO:0000256" key="1">
    <source>
        <dbReference type="SAM" id="MobiDB-lite"/>
    </source>
</evidence>